<evidence type="ECO:0000313" key="3">
    <source>
        <dbReference type="Proteomes" id="UP000765509"/>
    </source>
</evidence>
<gene>
    <name evidence="2" type="ORF">O181_079127</name>
</gene>
<name>A0A9Q3IG81_9BASI</name>
<organism evidence="2 3">
    <name type="scientific">Austropuccinia psidii MF-1</name>
    <dbReference type="NCBI Taxonomy" id="1389203"/>
    <lineage>
        <taxon>Eukaryota</taxon>
        <taxon>Fungi</taxon>
        <taxon>Dikarya</taxon>
        <taxon>Basidiomycota</taxon>
        <taxon>Pucciniomycotina</taxon>
        <taxon>Pucciniomycetes</taxon>
        <taxon>Pucciniales</taxon>
        <taxon>Sphaerophragmiaceae</taxon>
        <taxon>Austropuccinia</taxon>
    </lineage>
</organism>
<dbReference type="Proteomes" id="UP000765509">
    <property type="component" value="Unassembled WGS sequence"/>
</dbReference>
<evidence type="ECO:0000313" key="2">
    <source>
        <dbReference type="EMBL" id="MBW0539412.1"/>
    </source>
</evidence>
<keyword evidence="3" id="KW-1185">Reference proteome</keyword>
<feature type="compositionally biased region" description="Acidic residues" evidence="1">
    <location>
        <begin position="83"/>
        <end position="98"/>
    </location>
</feature>
<reference evidence="2" key="1">
    <citation type="submission" date="2021-03" db="EMBL/GenBank/DDBJ databases">
        <title>Draft genome sequence of rust myrtle Austropuccinia psidii MF-1, a brazilian biotype.</title>
        <authorList>
            <person name="Quecine M.C."/>
            <person name="Pachon D.M.R."/>
            <person name="Bonatelli M.L."/>
            <person name="Correr F.H."/>
            <person name="Franceschini L.M."/>
            <person name="Leite T.F."/>
            <person name="Margarido G.R.A."/>
            <person name="Almeida C.A."/>
            <person name="Ferrarezi J.A."/>
            <person name="Labate C.A."/>
        </authorList>
    </citation>
    <scope>NUCLEOTIDE SEQUENCE</scope>
    <source>
        <strain evidence="2">MF-1</strain>
    </source>
</reference>
<protein>
    <submittedName>
        <fullName evidence="2">Uncharacterized protein</fullName>
    </submittedName>
</protein>
<feature type="region of interest" description="Disordered" evidence="1">
    <location>
        <begin position="74"/>
        <end position="118"/>
    </location>
</feature>
<sequence length="118" mass="12930">MPVQHSPHSRQTLSQARAQAIFTPNPRAPLYGTPAVPQLRAQLDKGPIFGRRTIQEGRKGAKKIKFIFRSSGRISRTFKGPGEDGEEEEENSVEEEESDGTKGVPAAVGHPKALEDQL</sequence>
<evidence type="ECO:0000256" key="1">
    <source>
        <dbReference type="SAM" id="MobiDB-lite"/>
    </source>
</evidence>
<comment type="caution">
    <text evidence="2">The sequence shown here is derived from an EMBL/GenBank/DDBJ whole genome shotgun (WGS) entry which is preliminary data.</text>
</comment>
<proteinExistence type="predicted"/>
<dbReference type="EMBL" id="AVOT02044022">
    <property type="protein sequence ID" value="MBW0539412.1"/>
    <property type="molecule type" value="Genomic_DNA"/>
</dbReference>
<dbReference type="AlphaFoldDB" id="A0A9Q3IG81"/>
<accession>A0A9Q3IG81</accession>